<name>A0A8T1Z2C6_9BRAS</name>
<keyword evidence="3" id="KW-0805">Transcription regulation</keyword>
<evidence type="ECO:0000313" key="11">
    <source>
        <dbReference type="EMBL" id="KAG7552039.1"/>
    </source>
</evidence>
<evidence type="ECO:0000256" key="5">
    <source>
        <dbReference type="ARBA" id="ARBA00023159"/>
    </source>
</evidence>
<feature type="domain" description="Calmodulin binding protein-like N-terminal" evidence="8">
    <location>
        <begin position="86"/>
        <end position="226"/>
    </location>
</feature>
<evidence type="ECO:0000256" key="7">
    <source>
        <dbReference type="ARBA" id="ARBA00023242"/>
    </source>
</evidence>
<evidence type="ECO:0000259" key="10">
    <source>
        <dbReference type="Pfam" id="PF20452"/>
    </source>
</evidence>
<dbReference type="GO" id="GO:0005516">
    <property type="term" value="F:calmodulin binding"/>
    <property type="evidence" value="ECO:0007669"/>
    <property type="project" value="InterPro"/>
</dbReference>
<reference evidence="11 12" key="1">
    <citation type="submission" date="2020-12" db="EMBL/GenBank/DDBJ databases">
        <title>Concerted genomic and epigenomic changes stabilize Arabidopsis allopolyploids.</title>
        <authorList>
            <person name="Chen Z."/>
        </authorList>
    </citation>
    <scope>NUCLEOTIDE SEQUENCE [LARGE SCALE GENOMIC DNA]</scope>
    <source>
        <strain evidence="11">Allo738</strain>
        <tissue evidence="11">Leaf</tissue>
    </source>
</reference>
<protein>
    <submittedName>
        <fullName evidence="11">CALMODULIN-BINDING PROTEIN60</fullName>
    </submittedName>
</protein>
<dbReference type="GO" id="GO:0080142">
    <property type="term" value="P:regulation of salicylic acid biosynthetic process"/>
    <property type="evidence" value="ECO:0007669"/>
    <property type="project" value="TreeGrafter"/>
</dbReference>
<keyword evidence="5" id="KW-0010">Activator</keyword>
<organism evidence="11 12">
    <name type="scientific">Arabidopsis thaliana x Arabidopsis arenosa</name>
    <dbReference type="NCBI Taxonomy" id="1240361"/>
    <lineage>
        <taxon>Eukaryota</taxon>
        <taxon>Viridiplantae</taxon>
        <taxon>Streptophyta</taxon>
        <taxon>Embryophyta</taxon>
        <taxon>Tracheophyta</taxon>
        <taxon>Spermatophyta</taxon>
        <taxon>Magnoliopsida</taxon>
        <taxon>eudicotyledons</taxon>
        <taxon>Gunneridae</taxon>
        <taxon>Pentapetalae</taxon>
        <taxon>rosids</taxon>
        <taxon>malvids</taxon>
        <taxon>Brassicales</taxon>
        <taxon>Brassicaceae</taxon>
        <taxon>Camelineae</taxon>
        <taxon>Arabidopsis</taxon>
    </lineage>
</organism>
<dbReference type="InterPro" id="IPR046831">
    <property type="entry name" value="Calmodulin_bind_N"/>
</dbReference>
<evidence type="ECO:0000259" key="8">
    <source>
        <dbReference type="Pfam" id="PF07887"/>
    </source>
</evidence>
<evidence type="ECO:0000256" key="1">
    <source>
        <dbReference type="ARBA" id="ARBA00004123"/>
    </source>
</evidence>
<evidence type="ECO:0000256" key="4">
    <source>
        <dbReference type="ARBA" id="ARBA00023125"/>
    </source>
</evidence>
<comment type="subcellular location">
    <subcellularLocation>
        <location evidence="1">Nucleus</location>
    </subcellularLocation>
</comment>
<evidence type="ECO:0000256" key="3">
    <source>
        <dbReference type="ARBA" id="ARBA00023015"/>
    </source>
</evidence>
<keyword evidence="12" id="KW-1185">Reference proteome</keyword>
<dbReference type="GO" id="GO:0043565">
    <property type="term" value="F:sequence-specific DNA binding"/>
    <property type="evidence" value="ECO:0007669"/>
    <property type="project" value="TreeGrafter"/>
</dbReference>
<evidence type="ECO:0000256" key="2">
    <source>
        <dbReference type="ARBA" id="ARBA00007214"/>
    </source>
</evidence>
<comment type="caution">
    <text evidence="11">The sequence shown here is derived from an EMBL/GenBank/DDBJ whole genome shotgun (WGS) entry which is preliminary data.</text>
</comment>
<evidence type="ECO:0000256" key="6">
    <source>
        <dbReference type="ARBA" id="ARBA00023163"/>
    </source>
</evidence>
<accession>A0A8T1Z2C6</accession>
<keyword evidence="7" id="KW-0539">Nucleus</keyword>
<dbReference type="GO" id="GO:0005634">
    <property type="term" value="C:nucleus"/>
    <property type="evidence" value="ECO:0007669"/>
    <property type="project" value="UniProtKB-SubCell"/>
</dbReference>
<gene>
    <name evidence="11" type="ORF">ISN45_Aa06g026550</name>
</gene>
<evidence type="ECO:0000259" key="9">
    <source>
        <dbReference type="Pfam" id="PF20451"/>
    </source>
</evidence>
<keyword evidence="4" id="KW-0238">DNA-binding</keyword>
<dbReference type="Pfam" id="PF20451">
    <property type="entry name" value="Calmod_bind_M"/>
    <property type="match status" value="1"/>
</dbReference>
<dbReference type="Pfam" id="PF07887">
    <property type="entry name" value="Calmodulin_bind"/>
    <property type="match status" value="1"/>
</dbReference>
<dbReference type="InterPro" id="IPR046830">
    <property type="entry name" value="Calmod_bind_M"/>
</dbReference>
<dbReference type="InterPro" id="IPR012416">
    <property type="entry name" value="CBP60"/>
</dbReference>
<feature type="domain" description="Calmodulin binding protein C-terminal" evidence="10">
    <location>
        <begin position="310"/>
        <end position="364"/>
    </location>
</feature>
<sequence>MKIRNSPTFHGGGGYSGLRARKLTFKKVVKQVMRDQSYNQFMIQMENMMRRIVGEETHRVLQTFYSSSCVSMERSHSETPSSRPRLKLRFINSPPSSIFTGSKIEAEGGSPLMIELVDATTNTRVSSGPFSSSRVELVPLNADFTEESWNVEGFKRNILKQREGKRPLLTGDLTLTLKNGVGVITGDIAFSDNSSWTRSGKFRLGAKLTGDGAVEARSEAFGCRDQRGESYRKHHPPYPNDDVWRLEKIAKDGVSAKRLAEHEIYTVKEFRRLYTVNPNELHNIIGVGISKKTWKTIVSHAMDCVLDETECYTYDANTPGVTLLFNSVYELIKVSFNGDDIQNLDQPILNQLKFEAYQNLNRITAVNDRTFMGHPQRSLQCAQDPGFGITCSGSQHIAFQGSLDPSSSSMALGHAAASSTVHPDVLMTFDNSSSATYHMDKISLPNFGNSFKVSELDPVHGKSHTVVTRGYIENDEEDENALSYHHHYNDMTTNWSPGTHEDVGTMYFTVSGTEETGMFDVHLTNVNLGSPRARWCKIKAAFKVKAAFKEVRRHTTARNPREGL</sequence>
<dbReference type="PANTHER" id="PTHR31713:SF43">
    <property type="entry name" value="CALMODULIN-BINDING PROTEIN 60 G"/>
    <property type="match status" value="1"/>
</dbReference>
<dbReference type="Proteomes" id="UP000694240">
    <property type="component" value="Chromosome 11"/>
</dbReference>
<feature type="domain" description="Calmodulin binding protein central" evidence="9">
    <location>
        <begin position="239"/>
        <end position="304"/>
    </location>
</feature>
<dbReference type="GO" id="GO:0003700">
    <property type="term" value="F:DNA-binding transcription factor activity"/>
    <property type="evidence" value="ECO:0007669"/>
    <property type="project" value="TreeGrafter"/>
</dbReference>
<evidence type="ECO:0000313" key="12">
    <source>
        <dbReference type="Proteomes" id="UP000694240"/>
    </source>
</evidence>
<dbReference type="InterPro" id="IPR046829">
    <property type="entry name" value="Calmod_bind_C"/>
</dbReference>
<dbReference type="AlphaFoldDB" id="A0A8T1Z2C6"/>
<dbReference type="Pfam" id="PF20452">
    <property type="entry name" value="Calmod_bind_C"/>
    <property type="match status" value="1"/>
</dbReference>
<dbReference type="EMBL" id="JAEFBK010000011">
    <property type="protein sequence ID" value="KAG7552039.1"/>
    <property type="molecule type" value="Genomic_DNA"/>
</dbReference>
<proteinExistence type="inferred from homology"/>
<keyword evidence="6" id="KW-0804">Transcription</keyword>
<dbReference type="PANTHER" id="PTHR31713">
    <property type="entry name" value="OS02G0177800 PROTEIN"/>
    <property type="match status" value="1"/>
</dbReference>
<comment type="similarity">
    <text evidence="2">Belongs to the plant ACBP60 protein family.</text>
</comment>